<gene>
    <name evidence="2" type="ORF">SLS56_009112</name>
</gene>
<reference evidence="2 3" key="1">
    <citation type="submission" date="2024-02" db="EMBL/GenBank/DDBJ databases">
        <title>De novo assembly and annotation of 12 fungi associated with fruit tree decline syndrome in Ontario, Canada.</title>
        <authorList>
            <person name="Sulman M."/>
            <person name="Ellouze W."/>
            <person name="Ilyukhin E."/>
        </authorList>
    </citation>
    <scope>NUCLEOTIDE SEQUENCE [LARGE SCALE GENOMIC DNA]</scope>
    <source>
        <strain evidence="2 3">M1-105</strain>
    </source>
</reference>
<feature type="compositionally biased region" description="Acidic residues" evidence="1">
    <location>
        <begin position="104"/>
        <end position="114"/>
    </location>
</feature>
<keyword evidence="3" id="KW-1185">Reference proteome</keyword>
<evidence type="ECO:0000256" key="1">
    <source>
        <dbReference type="SAM" id="MobiDB-lite"/>
    </source>
</evidence>
<evidence type="ECO:0000313" key="2">
    <source>
        <dbReference type="EMBL" id="KAL1621642.1"/>
    </source>
</evidence>
<feature type="compositionally biased region" description="Basic and acidic residues" evidence="1">
    <location>
        <begin position="55"/>
        <end position="73"/>
    </location>
</feature>
<feature type="compositionally biased region" description="Low complexity" evidence="1">
    <location>
        <begin position="25"/>
        <end position="39"/>
    </location>
</feature>
<dbReference type="Proteomes" id="UP001521116">
    <property type="component" value="Unassembled WGS sequence"/>
</dbReference>
<protein>
    <submittedName>
        <fullName evidence="2">Uncharacterized protein</fullName>
    </submittedName>
</protein>
<feature type="compositionally biased region" description="Low complexity" evidence="1">
    <location>
        <begin position="120"/>
        <end position="129"/>
    </location>
</feature>
<dbReference type="EMBL" id="JAJVDC020000148">
    <property type="protein sequence ID" value="KAL1621642.1"/>
    <property type="molecule type" value="Genomic_DNA"/>
</dbReference>
<feature type="region of interest" description="Disordered" evidence="1">
    <location>
        <begin position="25"/>
        <end position="136"/>
    </location>
</feature>
<organism evidence="2 3">
    <name type="scientific">Neofusicoccum ribis</name>
    <dbReference type="NCBI Taxonomy" id="45134"/>
    <lineage>
        <taxon>Eukaryota</taxon>
        <taxon>Fungi</taxon>
        <taxon>Dikarya</taxon>
        <taxon>Ascomycota</taxon>
        <taxon>Pezizomycotina</taxon>
        <taxon>Dothideomycetes</taxon>
        <taxon>Dothideomycetes incertae sedis</taxon>
        <taxon>Botryosphaeriales</taxon>
        <taxon>Botryosphaeriaceae</taxon>
        <taxon>Neofusicoccum</taxon>
    </lineage>
</organism>
<comment type="caution">
    <text evidence="2">The sequence shown here is derived from an EMBL/GenBank/DDBJ whole genome shotgun (WGS) entry which is preliminary data.</text>
</comment>
<accession>A0ABR3SI69</accession>
<evidence type="ECO:0000313" key="3">
    <source>
        <dbReference type="Proteomes" id="UP001521116"/>
    </source>
</evidence>
<feature type="compositionally biased region" description="Acidic residues" evidence="1">
    <location>
        <begin position="74"/>
        <end position="96"/>
    </location>
</feature>
<sequence>MATPTLDPIPTPTVHINMLEPLAPQLAPAPRTATTLSLTGETPTDAHFVLDLEDGEQRRREEEEWEEKQRTKVDEEDSNEDEESSTSEASVDDSEPESQSNQEGVDDGKEDADSTMEVSAPPAAATKPPKVSDETLAQAKKACERLDRVAESRGIKVEPFGGAWNKEFTGLDRKHLRVDARWEELSYSV</sequence>
<proteinExistence type="predicted"/>
<name>A0ABR3SI69_9PEZI</name>